<sequence length="216" mass="24397">MESEAKRSIPLFMFNIIMTSVALAMGIWLTIWSFLPPPQPSTPRQLRYATSQGRQPGPIVFGVFNAIWTAAEASILLLCALQLLTWRNPQSRITMRFESLLWMRISIIVGLLIALRAASGAFCMATVLPNPLFSDGVQKFDPDKKVAFGVGWGISLLVHFLALLSNTLWMKHFRNAIFGMATKEQAEIAMQETEDERRANERLAFLRSQYSQSETR</sequence>
<feature type="transmembrane region" description="Helical" evidence="1">
    <location>
        <begin position="12"/>
        <end position="35"/>
    </location>
</feature>
<evidence type="ECO:0008006" key="4">
    <source>
        <dbReference type="Google" id="ProtNLM"/>
    </source>
</evidence>
<keyword evidence="1" id="KW-0812">Transmembrane</keyword>
<feature type="transmembrane region" description="Helical" evidence="1">
    <location>
        <begin position="148"/>
        <end position="170"/>
    </location>
</feature>
<feature type="transmembrane region" description="Helical" evidence="1">
    <location>
        <begin position="59"/>
        <end position="84"/>
    </location>
</feature>
<evidence type="ECO:0000313" key="3">
    <source>
        <dbReference type="Proteomes" id="UP001176517"/>
    </source>
</evidence>
<keyword evidence="3" id="KW-1185">Reference proteome</keyword>
<reference evidence="2" key="1">
    <citation type="journal article" date="2023" name="PhytoFront">
        <title>Draft Genome Resources of Seven Strains of Tilletia horrida, Causal Agent of Kernel Smut of Rice.</title>
        <authorList>
            <person name="Khanal S."/>
            <person name="Antony Babu S."/>
            <person name="Zhou X.G."/>
        </authorList>
    </citation>
    <scope>NUCLEOTIDE SEQUENCE</scope>
    <source>
        <strain evidence="2">TX6</strain>
    </source>
</reference>
<protein>
    <recommendedName>
        <fullName evidence="4">Transmembrane protein</fullName>
    </recommendedName>
</protein>
<keyword evidence="1" id="KW-0472">Membrane</keyword>
<feature type="transmembrane region" description="Helical" evidence="1">
    <location>
        <begin position="105"/>
        <end position="128"/>
    </location>
</feature>
<organism evidence="2 3">
    <name type="scientific">Tilletia horrida</name>
    <dbReference type="NCBI Taxonomy" id="155126"/>
    <lineage>
        <taxon>Eukaryota</taxon>
        <taxon>Fungi</taxon>
        <taxon>Dikarya</taxon>
        <taxon>Basidiomycota</taxon>
        <taxon>Ustilaginomycotina</taxon>
        <taxon>Exobasidiomycetes</taxon>
        <taxon>Tilletiales</taxon>
        <taxon>Tilletiaceae</taxon>
        <taxon>Tilletia</taxon>
    </lineage>
</organism>
<name>A0AAN6GKM0_9BASI</name>
<dbReference type="AlphaFoldDB" id="A0AAN6GKM0"/>
<dbReference type="Proteomes" id="UP001176517">
    <property type="component" value="Unassembled WGS sequence"/>
</dbReference>
<keyword evidence="1" id="KW-1133">Transmembrane helix</keyword>
<dbReference type="EMBL" id="JAPDMZ010000245">
    <property type="protein sequence ID" value="KAK0545138.1"/>
    <property type="molecule type" value="Genomic_DNA"/>
</dbReference>
<evidence type="ECO:0000313" key="2">
    <source>
        <dbReference type="EMBL" id="KAK0545138.1"/>
    </source>
</evidence>
<evidence type="ECO:0000256" key="1">
    <source>
        <dbReference type="SAM" id="Phobius"/>
    </source>
</evidence>
<proteinExistence type="predicted"/>
<accession>A0AAN6GKM0</accession>
<comment type="caution">
    <text evidence="2">The sequence shown here is derived from an EMBL/GenBank/DDBJ whole genome shotgun (WGS) entry which is preliminary data.</text>
</comment>
<gene>
    <name evidence="2" type="ORF">OC846_005782</name>
</gene>